<evidence type="ECO:0000313" key="3">
    <source>
        <dbReference type="Proteomes" id="UP000236723"/>
    </source>
</evidence>
<evidence type="ECO:0000256" key="1">
    <source>
        <dbReference type="SAM" id="MobiDB-lite"/>
    </source>
</evidence>
<accession>A0A1H6D4B5</accession>
<protein>
    <submittedName>
        <fullName evidence="2">Uncharacterized protein</fullName>
    </submittedName>
</protein>
<sequence>MTESSSQRIDDTPGSAGSVTEASDAAAEHNPAEQAGGVAESLPAAGPDPADRLSGGDERPRDESREHGRGGRDPEIARGAGVPDKGGAYVDEFRPEPVPQVPSKGRVGQEVGGAQVIPDTDAERRPSDRPE</sequence>
<reference evidence="3" key="1">
    <citation type="submission" date="2016-10" db="EMBL/GenBank/DDBJ databases">
        <authorList>
            <person name="Varghese N."/>
            <person name="Submissions S."/>
        </authorList>
    </citation>
    <scope>NUCLEOTIDE SEQUENCE [LARGE SCALE GENOMIC DNA]</scope>
    <source>
        <strain evidence="3">DSM 43163</strain>
    </source>
</reference>
<gene>
    <name evidence="2" type="ORF">SAMN04489712_11331</name>
</gene>
<feature type="compositionally biased region" description="Basic and acidic residues" evidence="1">
    <location>
        <begin position="49"/>
        <end position="76"/>
    </location>
</feature>
<feature type="compositionally biased region" description="Basic and acidic residues" evidence="1">
    <location>
        <begin position="121"/>
        <end position="131"/>
    </location>
</feature>
<evidence type="ECO:0000313" key="2">
    <source>
        <dbReference type="EMBL" id="SEG80172.1"/>
    </source>
</evidence>
<dbReference type="Proteomes" id="UP000236723">
    <property type="component" value="Unassembled WGS sequence"/>
</dbReference>
<name>A0A1H6D4B5_9ACTN</name>
<dbReference type="EMBL" id="FNVO01000013">
    <property type="protein sequence ID" value="SEG80172.1"/>
    <property type="molecule type" value="Genomic_DNA"/>
</dbReference>
<proteinExistence type="predicted"/>
<dbReference type="RefSeq" id="WP_103940963.1">
    <property type="nucleotide sequence ID" value="NZ_FNVO01000013.1"/>
</dbReference>
<feature type="region of interest" description="Disordered" evidence="1">
    <location>
        <begin position="1"/>
        <end position="131"/>
    </location>
</feature>
<dbReference type="AlphaFoldDB" id="A0A1H6D4B5"/>
<dbReference type="OrthoDB" id="3483154at2"/>
<organism evidence="2 3">
    <name type="scientific">Thermomonospora echinospora</name>
    <dbReference type="NCBI Taxonomy" id="1992"/>
    <lineage>
        <taxon>Bacteria</taxon>
        <taxon>Bacillati</taxon>
        <taxon>Actinomycetota</taxon>
        <taxon>Actinomycetes</taxon>
        <taxon>Streptosporangiales</taxon>
        <taxon>Thermomonosporaceae</taxon>
        <taxon>Thermomonospora</taxon>
    </lineage>
</organism>
<keyword evidence="3" id="KW-1185">Reference proteome</keyword>